<organism evidence="3 4">
    <name type="scientific">Suricata suricatta</name>
    <name type="common">Meerkat</name>
    <dbReference type="NCBI Taxonomy" id="37032"/>
    <lineage>
        <taxon>Eukaryota</taxon>
        <taxon>Metazoa</taxon>
        <taxon>Chordata</taxon>
        <taxon>Craniata</taxon>
        <taxon>Vertebrata</taxon>
        <taxon>Euteleostomi</taxon>
        <taxon>Mammalia</taxon>
        <taxon>Eutheria</taxon>
        <taxon>Laurasiatheria</taxon>
        <taxon>Carnivora</taxon>
        <taxon>Feliformia</taxon>
        <taxon>Herpestidae</taxon>
        <taxon>Suricata</taxon>
    </lineage>
</organism>
<evidence type="ECO:0000313" key="4">
    <source>
        <dbReference type="Proteomes" id="UP000472268"/>
    </source>
</evidence>
<keyword evidence="2" id="KW-0812">Transmembrane</keyword>
<dbReference type="RefSeq" id="XP_029778320.1">
    <property type="nucleotide sequence ID" value="XM_029922460.1"/>
</dbReference>
<feature type="region of interest" description="Disordered" evidence="1">
    <location>
        <begin position="167"/>
        <end position="197"/>
    </location>
</feature>
<keyword evidence="4" id="KW-1185">Reference proteome</keyword>
<dbReference type="InterPro" id="IPR026195">
    <property type="entry name" value="PSGL-1"/>
</dbReference>
<dbReference type="GO" id="GO:0005886">
    <property type="term" value="C:plasma membrane"/>
    <property type="evidence" value="ECO:0007669"/>
    <property type="project" value="TreeGrafter"/>
</dbReference>
<dbReference type="CTD" id="6404"/>
<dbReference type="Ensembl" id="ENSSSUT00005036863.1">
    <property type="protein sequence ID" value="ENSSSUP00005032315.1"/>
    <property type="gene ID" value="ENSSSUG00005020822.1"/>
</dbReference>
<protein>
    <recommendedName>
        <fullName evidence="5">Selectin P ligand</fullName>
    </recommendedName>
</protein>
<name>A0A673VFW0_SURSU</name>
<evidence type="ECO:0000313" key="3">
    <source>
        <dbReference type="Ensembl" id="ENSSSUP00005032315.1"/>
    </source>
</evidence>
<reference evidence="3 4" key="1">
    <citation type="submission" date="2019-05" db="EMBL/GenBank/DDBJ databases">
        <title>A Chromosome-scale Meerkat (S. suricatta) Genome Assembly.</title>
        <authorList>
            <person name="Dudchenko O."/>
            <person name="Lieberman Aiden E."/>
            <person name="Tung J."/>
            <person name="Barreiro L.B."/>
            <person name="Clutton-Brock T.H."/>
        </authorList>
    </citation>
    <scope>NUCLEOTIDE SEQUENCE [LARGE SCALE GENOMIC DNA]</scope>
</reference>
<feature type="region of interest" description="Disordered" evidence="1">
    <location>
        <begin position="328"/>
        <end position="366"/>
    </location>
</feature>
<feature type="region of interest" description="Disordered" evidence="1">
    <location>
        <begin position="432"/>
        <end position="468"/>
    </location>
</feature>
<feature type="region of interest" description="Disordered" evidence="1">
    <location>
        <begin position="285"/>
        <end position="310"/>
    </location>
</feature>
<accession>A0A673VFW0</accession>
<dbReference type="PANTHER" id="PTHR17384:SF7">
    <property type="entry name" value="P-SELECTIN GLYCOPROTEIN LIGAND 1"/>
    <property type="match status" value="1"/>
</dbReference>
<dbReference type="GeneID" id="115278028"/>
<dbReference type="GO" id="GO:0050901">
    <property type="term" value="P:leukocyte tethering or rolling"/>
    <property type="evidence" value="ECO:0007669"/>
    <property type="project" value="TreeGrafter"/>
</dbReference>
<evidence type="ECO:0000256" key="1">
    <source>
        <dbReference type="SAM" id="MobiDB-lite"/>
    </source>
</evidence>
<dbReference type="AlphaFoldDB" id="A0A673VFW0"/>
<evidence type="ECO:0000256" key="2">
    <source>
        <dbReference type="SAM" id="Phobius"/>
    </source>
</evidence>
<dbReference type="Proteomes" id="UP000472268">
    <property type="component" value="Chromosome 14"/>
</dbReference>
<feature type="compositionally biased region" description="Polar residues" evidence="1">
    <location>
        <begin position="328"/>
        <end position="362"/>
    </location>
</feature>
<gene>
    <name evidence="3" type="primary">SELPLG</name>
</gene>
<sequence>MTYSVRQAGRQIECDSSPPLSRSPPSCGAMPPRALLLLVLLGSGGGLQLWETWEEPAEEAPGSLLARGRRQVEDDLEQDLYEYVGTDPPEMLFTNGPGPVNLTSKLLAEVDSGTPAATLQAATGASVGLDARGVAMGNVSVEVATRGVPVTLGPLDEEQVTASPPIMGVASTEGAPSTELATVEALSTRPPDTEALTTQPVATEALSTGLAAPEALTTQPAATEALSTGPAAPEALTTQPAATEALSTGPAAPEALTTQPAATEALSTGPAAPEALTTQPVATEALSTEPTATEALPTDPATMKVPSTGPATTWHPTMILLVHSDPHNSTAEAAGNSSDGFIKQSSNVKDQQGLSPKSSVAPSATEAPDRIPVKQCLLAILILALVATVFLVCTVVLAVRLSRKSHMYPVRNYSPTEMVCISSLLPDGGEVPGAMANGDLPNAKSQAPKTGTGEGRDGDDLTLQSFLP</sequence>
<feature type="transmembrane region" description="Helical" evidence="2">
    <location>
        <begin position="377"/>
        <end position="399"/>
    </location>
</feature>
<proteinExistence type="predicted"/>
<feature type="region of interest" description="Disordered" evidence="1">
    <location>
        <begin position="1"/>
        <end position="27"/>
    </location>
</feature>
<keyword evidence="2" id="KW-1133">Transmembrane helix</keyword>
<evidence type="ECO:0008006" key="5">
    <source>
        <dbReference type="Google" id="ProtNLM"/>
    </source>
</evidence>
<dbReference type="OMA" id="NHMYPVR"/>
<keyword evidence="2" id="KW-0472">Membrane</keyword>
<reference evidence="3" key="3">
    <citation type="submission" date="2025-09" db="UniProtKB">
        <authorList>
            <consortium name="Ensembl"/>
        </authorList>
    </citation>
    <scope>IDENTIFICATION</scope>
</reference>
<dbReference type="OrthoDB" id="8927116at2759"/>
<feature type="compositionally biased region" description="Low complexity" evidence="1">
    <location>
        <begin position="16"/>
        <end position="26"/>
    </location>
</feature>
<reference evidence="3" key="2">
    <citation type="submission" date="2025-08" db="UniProtKB">
        <authorList>
            <consortium name="Ensembl"/>
        </authorList>
    </citation>
    <scope>IDENTIFICATION</scope>
</reference>
<dbReference type="PANTHER" id="PTHR17384">
    <property type="entry name" value="P-SELECTIN GLYCOPROTEIN LIGAND-1"/>
    <property type="match status" value="1"/>
</dbReference>